<feature type="compositionally biased region" description="Polar residues" evidence="1">
    <location>
        <begin position="40"/>
        <end position="72"/>
    </location>
</feature>
<dbReference type="AlphaFoldDB" id="A0A4Y2WT03"/>
<accession>A0A4Y2WT03</accession>
<dbReference type="EMBL" id="BGPR01065780">
    <property type="protein sequence ID" value="GBO40533.1"/>
    <property type="molecule type" value="Genomic_DNA"/>
</dbReference>
<sequence length="111" mass="12263">MSVRGTRSYQNHSSWHTNLVSKVLERAVSVIKVSAHTVHKSFQQSHRCSPITTQVGPTPNSRMQHNQNSTKTLLIIRQAAPSSNPGRSDEHHQETPEDLHPSPIGCTSSSC</sequence>
<dbReference type="Proteomes" id="UP000499080">
    <property type="component" value="Unassembled WGS sequence"/>
</dbReference>
<feature type="region of interest" description="Disordered" evidence="1">
    <location>
        <begin position="39"/>
        <end position="111"/>
    </location>
</feature>
<reference evidence="2 3" key="1">
    <citation type="journal article" date="2019" name="Sci. Rep.">
        <title>Orb-weaving spider Araneus ventricosus genome elucidates the spidroin gene catalogue.</title>
        <authorList>
            <person name="Kono N."/>
            <person name="Nakamura H."/>
            <person name="Ohtoshi R."/>
            <person name="Moran D.A.P."/>
            <person name="Shinohara A."/>
            <person name="Yoshida Y."/>
            <person name="Fujiwara M."/>
            <person name="Mori M."/>
            <person name="Tomita M."/>
            <person name="Arakawa K."/>
        </authorList>
    </citation>
    <scope>NUCLEOTIDE SEQUENCE [LARGE SCALE GENOMIC DNA]</scope>
</reference>
<proteinExistence type="predicted"/>
<evidence type="ECO:0000313" key="2">
    <source>
        <dbReference type="EMBL" id="GBO40533.1"/>
    </source>
</evidence>
<name>A0A4Y2WT03_ARAVE</name>
<feature type="compositionally biased region" description="Basic and acidic residues" evidence="1">
    <location>
        <begin position="87"/>
        <end position="100"/>
    </location>
</feature>
<comment type="caution">
    <text evidence="2">The sequence shown here is derived from an EMBL/GenBank/DDBJ whole genome shotgun (WGS) entry which is preliminary data.</text>
</comment>
<protein>
    <submittedName>
        <fullName evidence="2">Uncharacterized protein</fullName>
    </submittedName>
</protein>
<evidence type="ECO:0000256" key="1">
    <source>
        <dbReference type="SAM" id="MobiDB-lite"/>
    </source>
</evidence>
<keyword evidence="3" id="KW-1185">Reference proteome</keyword>
<organism evidence="2 3">
    <name type="scientific">Araneus ventricosus</name>
    <name type="common">Orbweaver spider</name>
    <name type="synonym">Epeira ventricosa</name>
    <dbReference type="NCBI Taxonomy" id="182803"/>
    <lineage>
        <taxon>Eukaryota</taxon>
        <taxon>Metazoa</taxon>
        <taxon>Ecdysozoa</taxon>
        <taxon>Arthropoda</taxon>
        <taxon>Chelicerata</taxon>
        <taxon>Arachnida</taxon>
        <taxon>Araneae</taxon>
        <taxon>Araneomorphae</taxon>
        <taxon>Entelegynae</taxon>
        <taxon>Araneoidea</taxon>
        <taxon>Araneidae</taxon>
        <taxon>Araneus</taxon>
    </lineage>
</organism>
<evidence type="ECO:0000313" key="3">
    <source>
        <dbReference type="Proteomes" id="UP000499080"/>
    </source>
</evidence>
<gene>
    <name evidence="2" type="ORF">AVEN_46811_1</name>
</gene>